<dbReference type="PANTHER" id="PTHR31190:SF421">
    <property type="entry name" value="ETHYLENE-RESPONSIVE TRANSCRIPTION FACTOR ERF110"/>
    <property type="match status" value="1"/>
</dbReference>
<feature type="compositionally biased region" description="Basic and acidic residues" evidence="6">
    <location>
        <begin position="178"/>
        <end position="204"/>
    </location>
</feature>
<comment type="caution">
    <text evidence="8">The sequence shown here is derived from an EMBL/GenBank/DDBJ whole genome shotgun (WGS) entry which is preliminary data.</text>
</comment>
<feature type="compositionally biased region" description="Polar residues" evidence="6">
    <location>
        <begin position="111"/>
        <end position="121"/>
    </location>
</feature>
<dbReference type="CDD" id="cd00018">
    <property type="entry name" value="AP2"/>
    <property type="match status" value="1"/>
</dbReference>
<evidence type="ECO:0000256" key="2">
    <source>
        <dbReference type="ARBA" id="ARBA00023015"/>
    </source>
</evidence>
<accession>A0A9D4UUI1</accession>
<proteinExistence type="predicted"/>
<keyword evidence="3" id="KW-0238">DNA-binding</keyword>
<keyword evidence="5" id="KW-0539">Nucleus</keyword>
<keyword evidence="4" id="KW-0804">Transcription</keyword>
<name>A0A9D4UUI1_ADICA</name>
<evidence type="ECO:0000313" key="8">
    <source>
        <dbReference type="EMBL" id="KAI5074069.1"/>
    </source>
</evidence>
<evidence type="ECO:0000256" key="6">
    <source>
        <dbReference type="SAM" id="MobiDB-lite"/>
    </source>
</evidence>
<feature type="compositionally biased region" description="Low complexity" evidence="6">
    <location>
        <begin position="151"/>
        <end position="169"/>
    </location>
</feature>
<dbReference type="Pfam" id="PF00847">
    <property type="entry name" value="AP2"/>
    <property type="match status" value="1"/>
</dbReference>
<dbReference type="InterPro" id="IPR036955">
    <property type="entry name" value="AP2/ERF_dom_sf"/>
</dbReference>
<feature type="region of interest" description="Disordered" evidence="6">
    <location>
        <begin position="706"/>
        <end position="730"/>
    </location>
</feature>
<keyword evidence="9" id="KW-1185">Reference proteome</keyword>
<dbReference type="OrthoDB" id="10560998at2759"/>
<dbReference type="Proteomes" id="UP000886520">
    <property type="component" value="Chromosome 11"/>
</dbReference>
<dbReference type="GO" id="GO:0003700">
    <property type="term" value="F:DNA-binding transcription factor activity"/>
    <property type="evidence" value="ECO:0007669"/>
    <property type="project" value="InterPro"/>
</dbReference>
<feature type="compositionally biased region" description="Polar residues" evidence="6">
    <location>
        <begin position="721"/>
        <end position="730"/>
    </location>
</feature>
<dbReference type="InterPro" id="IPR001471">
    <property type="entry name" value="AP2/ERF_dom"/>
</dbReference>
<organism evidence="8 9">
    <name type="scientific">Adiantum capillus-veneris</name>
    <name type="common">Maidenhair fern</name>
    <dbReference type="NCBI Taxonomy" id="13818"/>
    <lineage>
        <taxon>Eukaryota</taxon>
        <taxon>Viridiplantae</taxon>
        <taxon>Streptophyta</taxon>
        <taxon>Embryophyta</taxon>
        <taxon>Tracheophyta</taxon>
        <taxon>Polypodiopsida</taxon>
        <taxon>Polypodiidae</taxon>
        <taxon>Polypodiales</taxon>
        <taxon>Pteridineae</taxon>
        <taxon>Pteridaceae</taxon>
        <taxon>Vittarioideae</taxon>
        <taxon>Adiantum</taxon>
    </lineage>
</organism>
<keyword evidence="2" id="KW-0805">Transcription regulation</keyword>
<evidence type="ECO:0000256" key="5">
    <source>
        <dbReference type="ARBA" id="ARBA00023242"/>
    </source>
</evidence>
<dbReference type="SMART" id="SM00380">
    <property type="entry name" value="AP2"/>
    <property type="match status" value="1"/>
</dbReference>
<evidence type="ECO:0000256" key="1">
    <source>
        <dbReference type="ARBA" id="ARBA00004123"/>
    </source>
</evidence>
<comment type="subcellular location">
    <subcellularLocation>
        <location evidence="1">Nucleus</location>
    </subcellularLocation>
</comment>
<evidence type="ECO:0000259" key="7">
    <source>
        <dbReference type="PROSITE" id="PS51032"/>
    </source>
</evidence>
<dbReference type="PRINTS" id="PR00367">
    <property type="entry name" value="ETHRSPELEMNT"/>
</dbReference>
<dbReference type="FunFam" id="3.30.730.10:FF:000001">
    <property type="entry name" value="Ethylene-responsive transcription factor 2"/>
    <property type="match status" value="1"/>
</dbReference>
<dbReference type="Gene3D" id="3.30.730.10">
    <property type="entry name" value="AP2/ERF domain"/>
    <property type="match status" value="1"/>
</dbReference>
<dbReference type="EMBL" id="JABFUD020000011">
    <property type="protein sequence ID" value="KAI5074069.1"/>
    <property type="molecule type" value="Genomic_DNA"/>
</dbReference>
<gene>
    <name evidence="8" type="ORF">GOP47_0012082</name>
</gene>
<dbReference type="PROSITE" id="PS51032">
    <property type="entry name" value="AP2_ERF"/>
    <property type="match status" value="1"/>
</dbReference>
<evidence type="ECO:0000256" key="4">
    <source>
        <dbReference type="ARBA" id="ARBA00023163"/>
    </source>
</evidence>
<dbReference type="SUPFAM" id="SSF54171">
    <property type="entry name" value="DNA-binding domain"/>
    <property type="match status" value="1"/>
</dbReference>
<feature type="domain" description="AP2/ERF" evidence="7">
    <location>
        <begin position="232"/>
        <end position="289"/>
    </location>
</feature>
<feature type="compositionally biased region" description="Basic and acidic residues" evidence="6">
    <location>
        <begin position="211"/>
        <end position="223"/>
    </location>
</feature>
<dbReference type="GO" id="GO:0003677">
    <property type="term" value="F:DNA binding"/>
    <property type="evidence" value="ECO:0007669"/>
    <property type="project" value="UniProtKB-KW"/>
</dbReference>
<evidence type="ECO:0000256" key="3">
    <source>
        <dbReference type="ARBA" id="ARBA00023125"/>
    </source>
</evidence>
<protein>
    <recommendedName>
        <fullName evidence="7">AP2/ERF domain-containing protein</fullName>
    </recommendedName>
</protein>
<feature type="compositionally biased region" description="Polar residues" evidence="6">
    <location>
        <begin position="376"/>
        <end position="389"/>
    </location>
</feature>
<dbReference type="GO" id="GO:0009873">
    <property type="term" value="P:ethylene-activated signaling pathway"/>
    <property type="evidence" value="ECO:0007669"/>
    <property type="project" value="InterPro"/>
</dbReference>
<feature type="compositionally biased region" description="Polar residues" evidence="6">
    <location>
        <begin position="134"/>
        <end position="150"/>
    </location>
</feature>
<evidence type="ECO:0000313" key="9">
    <source>
        <dbReference type="Proteomes" id="UP000886520"/>
    </source>
</evidence>
<dbReference type="AlphaFoldDB" id="A0A9D4UUI1"/>
<feature type="region of interest" description="Disordered" evidence="6">
    <location>
        <begin position="100"/>
        <end position="237"/>
    </location>
</feature>
<sequence length="730" mass="77570">MSTIVSALSHVSGGAPSPSSQLQPLALPAGRPSVLASVASLAMVSHGSSSSLSLSSTAICTSIAPAVRGAAMARASEPWLLSAAQPVFLQEDSSLGLPGARPGWKLDAPNPCSSLLQQPPRQRSGRYSDPPRSCPSSDQDVDTSTLMTRFSSGSTAPSDQPSSSTQSASCAEAGAGVEDCRQERSGQREQAESRMEFAGRREPEEGAEENQDVKRSPGRERLPTEPPPKRRRYRGVRQRPWGKWAAEIRDPRKAARVWLGTFETAEDAARAYDQAALSFRGTRAKLNFADSATHFTAATASAPSGYNFSRGLYVGSGARPGAVYAAPHGYSQQHFLQPRPPHPHGAGTGGAYSQHSFQPTVHSLLPRNVLIGDQQRSSQHNVGSGTGHSLPQPAGGSFAFRAQRPLQQPDVQHSAFSHPRFLQPLNPAPQQFVAATSMRANLAQLLLQDHRHQVARESNQYLFGLRPEAAAPAGIFESWSIRSSPAQIDSAQRPGGASTAPMSSSYGTPSSYGTDVYRASLLHVSAPSFMCRSTGPIADQGQPPGYNSVLQQAGGAGAGSFISPSFSDSINPEMQGRSMFPFTSDSFYHLGAAVLGPASAHQHIGDPATQQLHRQYLSPSTQPLQAAPPSTDLQPMGINPQHSLHNIIETGSVKSESLSAYLDAFDQGHSAFLDSHTAISHILPDELQAPFGHVTETGGGGTQHYNAGAGDSDPPPFTWLSRYNNQHHSS</sequence>
<dbReference type="InterPro" id="IPR044808">
    <property type="entry name" value="ERF_plant"/>
</dbReference>
<feature type="region of interest" description="Disordered" evidence="6">
    <location>
        <begin position="376"/>
        <end position="397"/>
    </location>
</feature>
<dbReference type="PANTHER" id="PTHR31190">
    <property type="entry name" value="DNA-BINDING DOMAIN"/>
    <property type="match status" value="1"/>
</dbReference>
<feature type="region of interest" description="Disordered" evidence="6">
    <location>
        <begin position="486"/>
        <end position="506"/>
    </location>
</feature>
<dbReference type="GO" id="GO:0005634">
    <property type="term" value="C:nucleus"/>
    <property type="evidence" value="ECO:0007669"/>
    <property type="project" value="UniProtKB-SubCell"/>
</dbReference>
<dbReference type="InterPro" id="IPR016177">
    <property type="entry name" value="DNA-bd_dom_sf"/>
</dbReference>
<reference evidence="8" key="1">
    <citation type="submission" date="2021-01" db="EMBL/GenBank/DDBJ databases">
        <title>Adiantum capillus-veneris genome.</title>
        <authorList>
            <person name="Fang Y."/>
            <person name="Liao Q."/>
        </authorList>
    </citation>
    <scope>NUCLEOTIDE SEQUENCE</scope>
    <source>
        <strain evidence="8">H3</strain>
        <tissue evidence="8">Leaf</tissue>
    </source>
</reference>